<dbReference type="EMBL" id="JACDXJ010000001">
    <property type="protein sequence ID" value="MBA1156432.1"/>
    <property type="molecule type" value="Genomic_DNA"/>
</dbReference>
<gene>
    <name evidence="1" type="ORF">H0S73_09875</name>
</gene>
<keyword evidence="2" id="KW-1185">Reference proteome</keyword>
<reference evidence="1 2" key="1">
    <citation type="submission" date="2020-07" db="EMBL/GenBank/DDBJ databases">
        <title>Draft genome and description of Microvirga mediterraneensis Marseille-Q2068 sp. nov.</title>
        <authorList>
            <person name="Boxberger M."/>
        </authorList>
    </citation>
    <scope>NUCLEOTIDE SEQUENCE [LARGE SCALE GENOMIC DNA]</scope>
    <source>
        <strain evidence="1 2">Marseille-Q2068</strain>
    </source>
</reference>
<dbReference type="Proteomes" id="UP000572984">
    <property type="component" value="Unassembled WGS sequence"/>
</dbReference>
<proteinExistence type="predicted"/>
<dbReference type="RefSeq" id="WP_181052009.1">
    <property type="nucleotide sequence ID" value="NZ_JACDXJ010000001.1"/>
</dbReference>
<comment type="caution">
    <text evidence="1">The sequence shown here is derived from an EMBL/GenBank/DDBJ whole genome shotgun (WGS) entry which is preliminary data.</text>
</comment>
<organism evidence="1 2">
    <name type="scientific">Microvirga mediterraneensis</name>
    <dbReference type="NCBI Taxonomy" id="2754695"/>
    <lineage>
        <taxon>Bacteria</taxon>
        <taxon>Pseudomonadati</taxon>
        <taxon>Pseudomonadota</taxon>
        <taxon>Alphaproteobacteria</taxon>
        <taxon>Hyphomicrobiales</taxon>
        <taxon>Methylobacteriaceae</taxon>
        <taxon>Microvirga</taxon>
    </lineage>
</organism>
<name>A0A838BNI5_9HYPH</name>
<sequence length="101" mass="11454">MEQRIVRGTPGGPHDVPEERLGRCFMPHGAYCVAFKHDRWTVSQFGRDLGSFYFRAKALKFAVEAACWSAVSNHPTVFVLDRTGDFYTAWRGDRDSLSAKI</sequence>
<evidence type="ECO:0000313" key="1">
    <source>
        <dbReference type="EMBL" id="MBA1156432.1"/>
    </source>
</evidence>
<protein>
    <submittedName>
        <fullName evidence="1">Uncharacterized protein</fullName>
    </submittedName>
</protein>
<evidence type="ECO:0000313" key="2">
    <source>
        <dbReference type="Proteomes" id="UP000572984"/>
    </source>
</evidence>
<accession>A0A838BNI5</accession>
<dbReference type="AlphaFoldDB" id="A0A838BNI5"/>